<dbReference type="PANTHER" id="PTHR37316">
    <property type="entry name" value="TEICHOIC ACID GLYCEROL-PHOSPHATE PRIMASE"/>
    <property type="match status" value="1"/>
</dbReference>
<keyword evidence="3" id="KW-1003">Cell membrane</keyword>
<dbReference type="GO" id="GO:0047355">
    <property type="term" value="F:CDP-glycerol glycerophosphotransferase activity"/>
    <property type="evidence" value="ECO:0007669"/>
    <property type="project" value="InterPro"/>
</dbReference>
<dbReference type="GO" id="GO:0005886">
    <property type="term" value="C:plasma membrane"/>
    <property type="evidence" value="ECO:0007669"/>
    <property type="project" value="UniProtKB-SubCell"/>
</dbReference>
<evidence type="ECO:0000256" key="6">
    <source>
        <dbReference type="ARBA" id="ARBA00023136"/>
    </source>
</evidence>
<name>A0A1W2G7T3_REIFA</name>
<dbReference type="Gene3D" id="3.40.50.11820">
    <property type="match status" value="1"/>
</dbReference>
<evidence type="ECO:0000256" key="5">
    <source>
        <dbReference type="ARBA" id="ARBA00022944"/>
    </source>
</evidence>
<dbReference type="Proteomes" id="UP000192472">
    <property type="component" value="Unassembled WGS sequence"/>
</dbReference>
<keyword evidence="4 7" id="KW-0808">Transferase</keyword>
<gene>
    <name evidence="7" type="ORF">SAMN04488029_0733</name>
</gene>
<dbReference type="EMBL" id="FWYF01000001">
    <property type="protein sequence ID" value="SMD32388.1"/>
    <property type="molecule type" value="Genomic_DNA"/>
</dbReference>
<dbReference type="InterPro" id="IPR043148">
    <property type="entry name" value="TagF_C"/>
</dbReference>
<keyword evidence="5" id="KW-0777">Teichoic acid biosynthesis</keyword>
<reference evidence="7 8" key="1">
    <citation type="submission" date="2017-04" db="EMBL/GenBank/DDBJ databases">
        <authorList>
            <person name="Afonso C.L."/>
            <person name="Miller P.J."/>
            <person name="Scott M.A."/>
            <person name="Spackman E."/>
            <person name="Goraichik I."/>
            <person name="Dimitrov K.M."/>
            <person name="Suarez D.L."/>
            <person name="Swayne D.E."/>
        </authorList>
    </citation>
    <scope>NUCLEOTIDE SEQUENCE [LARGE SCALE GENOMIC DNA]</scope>
    <source>
        <strain evidence="7 8">DSM 26133</strain>
    </source>
</reference>
<keyword evidence="6" id="KW-0472">Membrane</keyword>
<keyword evidence="8" id="KW-1185">Reference proteome</keyword>
<sequence length="398" mass="46410">MSPVSWFRKPVIGYFLRTFMALLQGLAGLLIKKNHSIFIAAPQGFRFADNSSFLFRYLYENEVNCFYTVNRKEDYIHLSKTYGYHILYAYSYRAFIQFVKSKCLVYAYADWDFHPFQVSGNKLVINLWHSISIKKLGLAAGLSKIHALKLKKEMQLIDAFVASSKKEADSLYDCFGLSSEKILVSGTPRNDYLLNKQPNDDLVTRNPELAKRTILYCPTFRNNGITNLLPFNDFDLKELDAFLAANDTNLLVRKHHREWYYQKAMGYDELAECTHIFKAGQSEFEEVQELLPHVDILMTDYSGIYFDFLLLDRPMVFAPYDMDQFCVKPGFLFDYEKNTPGAKVYDTAQFKVELSNIFSGIDKYSNERESIRDQFHLYQDGKSSQRILDYIQSHKKFN</sequence>
<evidence type="ECO:0000256" key="1">
    <source>
        <dbReference type="ARBA" id="ARBA00004202"/>
    </source>
</evidence>
<dbReference type="Gene3D" id="3.40.50.12580">
    <property type="match status" value="1"/>
</dbReference>
<dbReference type="Pfam" id="PF04464">
    <property type="entry name" value="Glyphos_transf"/>
    <property type="match status" value="1"/>
</dbReference>
<dbReference type="InterPro" id="IPR051612">
    <property type="entry name" value="Teichoic_Acid_Biosynth"/>
</dbReference>
<proteinExistence type="inferred from homology"/>
<dbReference type="PANTHER" id="PTHR37316:SF3">
    <property type="entry name" value="TEICHOIC ACID GLYCEROL-PHOSPHATE TRANSFERASE"/>
    <property type="match status" value="1"/>
</dbReference>
<comment type="similarity">
    <text evidence="2">Belongs to the CDP-glycerol glycerophosphotransferase family.</text>
</comment>
<dbReference type="GO" id="GO:0019350">
    <property type="term" value="P:teichoic acid biosynthetic process"/>
    <property type="evidence" value="ECO:0007669"/>
    <property type="project" value="UniProtKB-KW"/>
</dbReference>
<dbReference type="AlphaFoldDB" id="A0A1W2G7T3"/>
<evidence type="ECO:0000256" key="4">
    <source>
        <dbReference type="ARBA" id="ARBA00022679"/>
    </source>
</evidence>
<dbReference type="InterPro" id="IPR007554">
    <property type="entry name" value="Glycerophosphate_synth"/>
</dbReference>
<dbReference type="STRING" id="692418.SAMN04488029_0733"/>
<dbReference type="OrthoDB" id="9811865at2"/>
<comment type="subcellular location">
    <subcellularLocation>
        <location evidence="1">Cell membrane</location>
        <topology evidence="1">Peripheral membrane protein</topology>
    </subcellularLocation>
</comment>
<dbReference type="InterPro" id="IPR043149">
    <property type="entry name" value="TagF_N"/>
</dbReference>
<evidence type="ECO:0000256" key="2">
    <source>
        <dbReference type="ARBA" id="ARBA00010488"/>
    </source>
</evidence>
<evidence type="ECO:0000313" key="7">
    <source>
        <dbReference type="EMBL" id="SMD32388.1"/>
    </source>
</evidence>
<organism evidence="7 8">
    <name type="scientific">Reichenbachiella faecimaris</name>
    <dbReference type="NCBI Taxonomy" id="692418"/>
    <lineage>
        <taxon>Bacteria</taxon>
        <taxon>Pseudomonadati</taxon>
        <taxon>Bacteroidota</taxon>
        <taxon>Cytophagia</taxon>
        <taxon>Cytophagales</taxon>
        <taxon>Reichenbachiellaceae</taxon>
        <taxon>Reichenbachiella</taxon>
    </lineage>
</organism>
<accession>A0A1W2G7T3</accession>
<dbReference type="SUPFAM" id="SSF53756">
    <property type="entry name" value="UDP-Glycosyltransferase/glycogen phosphorylase"/>
    <property type="match status" value="1"/>
</dbReference>
<evidence type="ECO:0000256" key="3">
    <source>
        <dbReference type="ARBA" id="ARBA00022475"/>
    </source>
</evidence>
<evidence type="ECO:0000313" key="8">
    <source>
        <dbReference type="Proteomes" id="UP000192472"/>
    </source>
</evidence>
<dbReference type="RefSeq" id="WP_084371047.1">
    <property type="nucleotide sequence ID" value="NZ_FWYF01000001.1"/>
</dbReference>
<protein>
    <submittedName>
        <fullName evidence="7">CDP-glycerol:poly(Glycerophosphate) glycerophosphotransferase</fullName>
    </submittedName>
</protein>